<sequence length="140" mass="14330">RPEVPDSRGEAVGAPHQELLHPSHPSRRPGCPCWIPPLHHPGHRLPGHRQRHLPAGCSPRGGVETHRAEAPGAATSGGHHQAAPQQPPAPAPSRRPQEAAGGGGAGEPHPCGGGIMGDPPALLLLLLPSCSWGSPKPPGC</sequence>
<reference evidence="2 3" key="1">
    <citation type="journal article" date="2018" name="Proc. R. Soc. B">
        <title>A non-coding region near Follistatin controls head colour polymorphism in the Gouldian finch.</title>
        <authorList>
            <person name="Toomey M.B."/>
            <person name="Marques C.I."/>
            <person name="Andrade P."/>
            <person name="Araujo P.M."/>
            <person name="Sabatino S."/>
            <person name="Gazda M.A."/>
            <person name="Afonso S."/>
            <person name="Lopes R.J."/>
            <person name="Corbo J.C."/>
            <person name="Carneiro M."/>
        </authorList>
    </citation>
    <scope>NUCLEOTIDE SEQUENCE [LARGE SCALE GENOMIC DNA]</scope>
    <source>
        <strain evidence="2">Red01</strain>
        <tissue evidence="2">Muscle</tissue>
    </source>
</reference>
<evidence type="ECO:0000313" key="2">
    <source>
        <dbReference type="EMBL" id="RLV90529.1"/>
    </source>
</evidence>
<evidence type="ECO:0000256" key="1">
    <source>
        <dbReference type="SAM" id="MobiDB-lite"/>
    </source>
</evidence>
<evidence type="ECO:0000313" key="3">
    <source>
        <dbReference type="Proteomes" id="UP000276834"/>
    </source>
</evidence>
<organism evidence="2 3">
    <name type="scientific">Chloebia gouldiae</name>
    <name type="common">Gouldian finch</name>
    <name type="synonym">Erythrura gouldiae</name>
    <dbReference type="NCBI Taxonomy" id="44316"/>
    <lineage>
        <taxon>Eukaryota</taxon>
        <taxon>Metazoa</taxon>
        <taxon>Chordata</taxon>
        <taxon>Craniata</taxon>
        <taxon>Vertebrata</taxon>
        <taxon>Euteleostomi</taxon>
        <taxon>Archelosauria</taxon>
        <taxon>Archosauria</taxon>
        <taxon>Dinosauria</taxon>
        <taxon>Saurischia</taxon>
        <taxon>Theropoda</taxon>
        <taxon>Coelurosauria</taxon>
        <taxon>Aves</taxon>
        <taxon>Neognathae</taxon>
        <taxon>Neoaves</taxon>
        <taxon>Telluraves</taxon>
        <taxon>Australaves</taxon>
        <taxon>Passeriformes</taxon>
        <taxon>Passeroidea</taxon>
        <taxon>Passeridae</taxon>
        <taxon>Chloebia</taxon>
    </lineage>
</organism>
<gene>
    <name evidence="2" type="ORF">DV515_00014410</name>
</gene>
<comment type="caution">
    <text evidence="2">The sequence shown here is derived from an EMBL/GenBank/DDBJ whole genome shotgun (WGS) entry which is preliminary data.</text>
</comment>
<proteinExistence type="predicted"/>
<feature type="compositionally biased region" description="Gly residues" evidence="1">
    <location>
        <begin position="100"/>
        <end position="116"/>
    </location>
</feature>
<feature type="compositionally biased region" description="Basic residues" evidence="1">
    <location>
        <begin position="40"/>
        <end position="52"/>
    </location>
</feature>
<dbReference type="EMBL" id="QUSF01000122">
    <property type="protein sequence ID" value="RLV90529.1"/>
    <property type="molecule type" value="Genomic_DNA"/>
</dbReference>
<accession>A0A3L8RY36</accession>
<keyword evidence="3" id="KW-1185">Reference proteome</keyword>
<dbReference type="Proteomes" id="UP000276834">
    <property type="component" value="Unassembled WGS sequence"/>
</dbReference>
<protein>
    <submittedName>
        <fullName evidence="2">Uncharacterized protein</fullName>
    </submittedName>
</protein>
<feature type="non-terminal residue" evidence="2">
    <location>
        <position position="1"/>
    </location>
</feature>
<name>A0A3L8RY36_CHLGU</name>
<dbReference type="AlphaFoldDB" id="A0A3L8RY36"/>
<feature type="region of interest" description="Disordered" evidence="1">
    <location>
        <begin position="1"/>
        <end position="118"/>
    </location>
</feature>